<dbReference type="InterPro" id="IPR018052">
    <property type="entry name" value="Ald1_epimerase_CS"/>
</dbReference>
<feature type="binding site" evidence="11">
    <location>
        <begin position="175"/>
        <end position="177"/>
    </location>
    <ligand>
        <name>beta-D-galactose</name>
        <dbReference type="ChEBI" id="CHEBI:27667"/>
    </ligand>
</feature>
<dbReference type="EC" id="5.1.3.3" evidence="4 8"/>
<dbReference type="RefSeq" id="WP_204908137.1">
    <property type="nucleotide sequence ID" value="NZ_JACJLV010000006.1"/>
</dbReference>
<evidence type="ECO:0000256" key="8">
    <source>
        <dbReference type="PIRNR" id="PIRNR005096"/>
    </source>
</evidence>
<dbReference type="InterPro" id="IPR047215">
    <property type="entry name" value="Galactose_mutarotase-like"/>
</dbReference>
<evidence type="ECO:0000256" key="11">
    <source>
        <dbReference type="PIRSR" id="PIRSR005096-3"/>
    </source>
</evidence>
<evidence type="ECO:0000256" key="5">
    <source>
        <dbReference type="ARBA" id="ARBA00014165"/>
    </source>
</evidence>
<dbReference type="InterPro" id="IPR011013">
    <property type="entry name" value="Gal_mutarotase_sf_dom"/>
</dbReference>
<comment type="similarity">
    <text evidence="3 8">Belongs to the aldose epimerase family.</text>
</comment>
<evidence type="ECO:0000256" key="10">
    <source>
        <dbReference type="PIRSR" id="PIRSR005096-2"/>
    </source>
</evidence>
<dbReference type="InterPro" id="IPR014718">
    <property type="entry name" value="GH-type_carb-bd"/>
</dbReference>
<gene>
    <name evidence="12" type="ORF">H6A13_02990</name>
</gene>
<dbReference type="CDD" id="cd09019">
    <property type="entry name" value="galactose_mutarotase_like"/>
    <property type="match status" value="1"/>
</dbReference>
<keyword evidence="6 8" id="KW-0413">Isomerase</keyword>
<evidence type="ECO:0000256" key="4">
    <source>
        <dbReference type="ARBA" id="ARBA00013185"/>
    </source>
</evidence>
<name>A0A939B9U7_9CLOT</name>
<evidence type="ECO:0000256" key="9">
    <source>
        <dbReference type="PIRSR" id="PIRSR005096-1"/>
    </source>
</evidence>
<protein>
    <recommendedName>
        <fullName evidence="5 8">Aldose 1-epimerase</fullName>
        <ecNumber evidence="4 8">5.1.3.3</ecNumber>
    </recommendedName>
</protein>
<evidence type="ECO:0000256" key="6">
    <source>
        <dbReference type="ARBA" id="ARBA00023235"/>
    </source>
</evidence>
<dbReference type="PROSITE" id="PS00545">
    <property type="entry name" value="ALDOSE_1_EPIMERASE"/>
    <property type="match status" value="1"/>
</dbReference>
<proteinExistence type="inferred from homology"/>
<dbReference type="PANTHER" id="PTHR10091:SF0">
    <property type="entry name" value="GALACTOSE MUTAROTASE"/>
    <property type="match status" value="1"/>
</dbReference>
<dbReference type="NCBIfam" id="NF008277">
    <property type="entry name" value="PRK11055.1"/>
    <property type="match status" value="1"/>
</dbReference>
<keyword evidence="13" id="KW-1185">Reference proteome</keyword>
<accession>A0A939B9U7</accession>
<keyword evidence="7 8" id="KW-0119">Carbohydrate metabolism</keyword>
<dbReference type="EMBL" id="JACJLV010000006">
    <property type="protein sequence ID" value="MBM6826073.1"/>
    <property type="molecule type" value="Genomic_DNA"/>
</dbReference>
<dbReference type="Pfam" id="PF01263">
    <property type="entry name" value="Aldose_epim"/>
    <property type="match status" value="1"/>
</dbReference>
<reference evidence="12" key="1">
    <citation type="submission" date="2020-08" db="EMBL/GenBank/DDBJ databases">
        <authorList>
            <person name="Cejkova D."/>
            <person name="Kubasova T."/>
            <person name="Jahodarova E."/>
            <person name="Rychlik I."/>
        </authorList>
    </citation>
    <scope>NUCLEOTIDE SEQUENCE</scope>
    <source>
        <strain evidence="12">An420c</strain>
    </source>
</reference>
<comment type="catalytic activity">
    <reaction evidence="1 8">
        <text>alpha-D-glucose = beta-D-glucose</text>
        <dbReference type="Rhea" id="RHEA:10264"/>
        <dbReference type="ChEBI" id="CHEBI:15903"/>
        <dbReference type="ChEBI" id="CHEBI:17925"/>
        <dbReference type="EC" id="5.1.3.3"/>
    </reaction>
</comment>
<evidence type="ECO:0000256" key="7">
    <source>
        <dbReference type="ARBA" id="ARBA00023277"/>
    </source>
</evidence>
<dbReference type="InterPro" id="IPR015443">
    <property type="entry name" value="Aldose_1-epimerase"/>
</dbReference>
<feature type="active site" description="Proton acceptor" evidence="9">
    <location>
        <position position="309"/>
    </location>
</feature>
<sequence length="345" mass="38133">MTEAFGMTKEGEKASMYRLENGQGMQAYVTDFGATLVKLLVPDKDGQLRDVVLGYDTVAGYENGTGHFGATVGRVANRIGGGSFSLNGKTYELTRNDNGKNTLHGGRDFAGQRIWQVKARSGQEITFSLHSPDGDQGFPGAVDMEVTYTLTEDGELKLFYRGVPDQDTPLNFTNHSYFNLNGHDAGNVLDHTAWISSDAYTPTDEELIPTGEILPVEGTPMDFRKEKKIGREIGAEYEALVLAGGYDHNWALNGSGFRMVAGMESEESGIRMEVYTDLPGIQFYTANFVDHETGKDGAVYEKRQAACFETQYYPDALHHENFLTPVVKAGEIYQTTTVYRFLKNS</sequence>
<evidence type="ECO:0000256" key="2">
    <source>
        <dbReference type="ARBA" id="ARBA00005028"/>
    </source>
</evidence>
<dbReference type="GO" id="GO:0006006">
    <property type="term" value="P:glucose metabolic process"/>
    <property type="evidence" value="ECO:0007669"/>
    <property type="project" value="TreeGrafter"/>
</dbReference>
<dbReference type="PANTHER" id="PTHR10091">
    <property type="entry name" value="ALDOSE-1-EPIMERASE"/>
    <property type="match status" value="1"/>
</dbReference>
<feature type="binding site" evidence="11">
    <location>
        <begin position="77"/>
        <end position="78"/>
    </location>
    <ligand>
        <name>beta-D-galactose</name>
        <dbReference type="ChEBI" id="CHEBI:27667"/>
    </ligand>
</feature>
<dbReference type="PIRSF" id="PIRSF005096">
    <property type="entry name" value="GALM"/>
    <property type="match status" value="1"/>
</dbReference>
<dbReference type="SUPFAM" id="SSF74650">
    <property type="entry name" value="Galactose mutarotase-like"/>
    <property type="match status" value="1"/>
</dbReference>
<organism evidence="12 13">
    <name type="scientific">Mordavella massiliensis</name>
    <dbReference type="NCBI Taxonomy" id="1871024"/>
    <lineage>
        <taxon>Bacteria</taxon>
        <taxon>Bacillati</taxon>
        <taxon>Bacillota</taxon>
        <taxon>Clostridia</taxon>
        <taxon>Eubacteriales</taxon>
        <taxon>Clostridiaceae</taxon>
        <taxon>Mordavella</taxon>
    </lineage>
</organism>
<dbReference type="GO" id="GO:0033499">
    <property type="term" value="P:galactose catabolic process via UDP-galactose, Leloir pathway"/>
    <property type="evidence" value="ECO:0007669"/>
    <property type="project" value="TreeGrafter"/>
</dbReference>
<comment type="caution">
    <text evidence="12">The sequence shown here is derived from an EMBL/GenBank/DDBJ whole genome shotgun (WGS) entry which is preliminary data.</text>
</comment>
<dbReference type="Proteomes" id="UP000713880">
    <property type="component" value="Unassembled WGS sequence"/>
</dbReference>
<evidence type="ECO:0000256" key="3">
    <source>
        <dbReference type="ARBA" id="ARBA00006206"/>
    </source>
</evidence>
<evidence type="ECO:0000313" key="12">
    <source>
        <dbReference type="EMBL" id="MBM6826073.1"/>
    </source>
</evidence>
<reference evidence="12" key="2">
    <citation type="journal article" date="2021" name="Sci. Rep.">
        <title>The distribution of antibiotic resistance genes in chicken gut microbiota commensals.</title>
        <authorList>
            <person name="Juricova H."/>
            <person name="Matiasovicova J."/>
            <person name="Kubasova T."/>
            <person name="Cejkova D."/>
            <person name="Rychlik I."/>
        </authorList>
    </citation>
    <scope>NUCLEOTIDE SEQUENCE</scope>
    <source>
        <strain evidence="12">An420c</strain>
    </source>
</reference>
<dbReference type="AlphaFoldDB" id="A0A939B9U7"/>
<feature type="active site" description="Proton donor" evidence="9">
    <location>
        <position position="175"/>
    </location>
</feature>
<dbReference type="InterPro" id="IPR008183">
    <property type="entry name" value="Aldose_1/G6P_1-epimerase"/>
</dbReference>
<comment type="pathway">
    <text evidence="2 8">Carbohydrate metabolism; hexose metabolism.</text>
</comment>
<dbReference type="GO" id="GO:0030246">
    <property type="term" value="F:carbohydrate binding"/>
    <property type="evidence" value="ECO:0007669"/>
    <property type="project" value="InterPro"/>
</dbReference>
<dbReference type="GO" id="GO:0004034">
    <property type="term" value="F:aldose 1-epimerase activity"/>
    <property type="evidence" value="ECO:0007669"/>
    <property type="project" value="UniProtKB-EC"/>
</dbReference>
<feature type="binding site" evidence="10">
    <location>
        <position position="247"/>
    </location>
    <ligand>
        <name>beta-D-galactose</name>
        <dbReference type="ChEBI" id="CHEBI:27667"/>
    </ligand>
</feature>
<evidence type="ECO:0000313" key="13">
    <source>
        <dbReference type="Proteomes" id="UP000713880"/>
    </source>
</evidence>
<evidence type="ECO:0000256" key="1">
    <source>
        <dbReference type="ARBA" id="ARBA00001614"/>
    </source>
</evidence>
<dbReference type="Gene3D" id="2.70.98.10">
    <property type="match status" value="1"/>
</dbReference>